<evidence type="ECO:0000259" key="2">
    <source>
        <dbReference type="Pfam" id="PF05170"/>
    </source>
</evidence>
<dbReference type="Proteomes" id="UP001501671">
    <property type="component" value="Unassembled WGS sequence"/>
</dbReference>
<dbReference type="Pfam" id="PF05170">
    <property type="entry name" value="AsmA"/>
    <property type="match status" value="1"/>
</dbReference>
<evidence type="ECO:0000256" key="1">
    <source>
        <dbReference type="SAM" id="MobiDB-lite"/>
    </source>
</evidence>
<feature type="compositionally biased region" description="Low complexity" evidence="1">
    <location>
        <begin position="185"/>
        <end position="223"/>
    </location>
</feature>
<dbReference type="InterPro" id="IPR007844">
    <property type="entry name" value="AsmA"/>
</dbReference>
<sequence length="706" mass="74143">MDKKAKIAISVAAVLAVLVAAALLTDWRFLRGPVERIATKQLGRPVSLAEFRMALRPTLRIHLGGLQVANVPGGQPDRMADVEAIDARIRLLPLLRKAVRIETLAVRGGEVHLARDKDGSNNWTLPEREDKKEDDTPPDVQLKTLTLDRVDVYYDDRPLDVTAHLRASTPTGQPIAVPGNGNAGGSAASAAGSGSASSAPAPASSTPAAPAAPSAAAPNATPAGPEYGLRLDFDGHYHGGAFGGTAFTGGILTLRDSGTPFPFLIDGKGGDTRVHAQGQIGDVLGAAQVDVALDIAGPTLSKLYPFINLPLPDTPPYRIRGRLHREGMNFRLTGMRGTIGSTDIAGDATYEQRTERPKLTAQLKSRVLDIKDLGPLIGTGDKGSKQKTPKPPDPEGRVLPANEFHIGRLNAIDADVSLDAGSVRYEGPWAFDDFSVHLLLNDGVLKLTPLNFGYAGGLLRSDITLDARQPVIRTDAQIALRRGQLSRLFPNIELMKKSDGTLGADVRLKTTGNSVRTMLGRADGTIGLAVTGGDLSVLLMEVVGLDAGQALGYLVGGDRKTRLRCAVSTFDVDKGLAKVQGMVLDTEDTRINGSGSIDFGSEKLAVRLEPLPKDKSILSLRSPVNIIGTFGKPGFSIDKTRLFARAGAAVALGLINPLAALIPLIETGPGTDANCQALLSEVRGAAANSKAPVPTKKAPAAGGAGR</sequence>
<reference evidence="4" key="1">
    <citation type="journal article" date="2019" name="Int. J. Syst. Evol. Microbiol.">
        <title>The Global Catalogue of Microorganisms (GCM) 10K type strain sequencing project: providing services to taxonomists for standard genome sequencing and annotation.</title>
        <authorList>
            <consortium name="The Broad Institute Genomics Platform"/>
            <consortium name="The Broad Institute Genome Sequencing Center for Infectious Disease"/>
            <person name="Wu L."/>
            <person name="Ma J."/>
        </authorList>
    </citation>
    <scope>NUCLEOTIDE SEQUENCE [LARGE SCALE GENOMIC DNA]</scope>
    <source>
        <strain evidence="4">JCM 17666</strain>
    </source>
</reference>
<accession>A0ABP8GPV8</accession>
<feature type="region of interest" description="Disordered" evidence="1">
    <location>
        <begin position="166"/>
        <end position="223"/>
    </location>
</feature>
<feature type="compositionally biased region" description="Basic and acidic residues" evidence="1">
    <location>
        <begin position="126"/>
        <end position="135"/>
    </location>
</feature>
<protein>
    <recommendedName>
        <fullName evidence="2">AsmA domain-containing protein</fullName>
    </recommendedName>
</protein>
<proteinExistence type="predicted"/>
<evidence type="ECO:0000313" key="3">
    <source>
        <dbReference type="EMBL" id="GAA4327949.1"/>
    </source>
</evidence>
<feature type="region of interest" description="Disordered" evidence="1">
    <location>
        <begin position="115"/>
        <end position="143"/>
    </location>
</feature>
<dbReference type="PANTHER" id="PTHR30441:SF9">
    <property type="entry name" value="ASMA FAMILY PROTEIN YHJG"/>
    <property type="match status" value="1"/>
</dbReference>
<evidence type="ECO:0000313" key="4">
    <source>
        <dbReference type="Proteomes" id="UP001501671"/>
    </source>
</evidence>
<dbReference type="InterPro" id="IPR052894">
    <property type="entry name" value="AsmA-related"/>
</dbReference>
<organism evidence="3 4">
    <name type="scientific">Pigmentiphaga soli</name>
    <dbReference type="NCBI Taxonomy" id="1007095"/>
    <lineage>
        <taxon>Bacteria</taxon>
        <taxon>Pseudomonadati</taxon>
        <taxon>Pseudomonadota</taxon>
        <taxon>Betaproteobacteria</taxon>
        <taxon>Burkholderiales</taxon>
        <taxon>Alcaligenaceae</taxon>
        <taxon>Pigmentiphaga</taxon>
    </lineage>
</organism>
<gene>
    <name evidence="3" type="ORF">GCM10023144_13190</name>
</gene>
<dbReference type="RefSeq" id="WP_345247563.1">
    <property type="nucleotide sequence ID" value="NZ_BAABFO010000005.1"/>
</dbReference>
<feature type="domain" description="AsmA" evidence="2">
    <location>
        <begin position="1"/>
        <end position="579"/>
    </location>
</feature>
<name>A0ABP8GPV8_9BURK</name>
<dbReference type="EMBL" id="BAABFO010000005">
    <property type="protein sequence ID" value="GAA4327949.1"/>
    <property type="molecule type" value="Genomic_DNA"/>
</dbReference>
<keyword evidence="4" id="KW-1185">Reference proteome</keyword>
<comment type="caution">
    <text evidence="3">The sequence shown here is derived from an EMBL/GenBank/DDBJ whole genome shotgun (WGS) entry which is preliminary data.</text>
</comment>
<feature type="region of interest" description="Disordered" evidence="1">
    <location>
        <begin position="375"/>
        <end position="397"/>
    </location>
</feature>
<dbReference type="PANTHER" id="PTHR30441">
    <property type="entry name" value="DUF748 DOMAIN-CONTAINING PROTEIN"/>
    <property type="match status" value="1"/>
</dbReference>